<sequence>MSKYQILNNDSDYDEVTPGISNEPFTLLLFDSEQQANSAHQLTRSMDRYRSECNNHLNENHNQYDDCKEHNSFNENVLQHSQNDNDIPHVVTNNNNNNNKNVNDKNLIISANYTKNCSKHNAIHSAMTPLDNDENAIEVPLIQKHTTIATSANNRDNASNTHNRIQFTKANCDVCRYT</sequence>
<keyword evidence="2" id="KW-1185">Reference proteome</keyword>
<organism evidence="1 2">
    <name type="scientific">Glossina austeni</name>
    <name type="common">Savannah tsetse fly</name>
    <dbReference type="NCBI Taxonomy" id="7395"/>
    <lineage>
        <taxon>Eukaryota</taxon>
        <taxon>Metazoa</taxon>
        <taxon>Ecdysozoa</taxon>
        <taxon>Arthropoda</taxon>
        <taxon>Hexapoda</taxon>
        <taxon>Insecta</taxon>
        <taxon>Pterygota</taxon>
        <taxon>Neoptera</taxon>
        <taxon>Endopterygota</taxon>
        <taxon>Diptera</taxon>
        <taxon>Brachycera</taxon>
        <taxon>Muscomorpha</taxon>
        <taxon>Hippoboscoidea</taxon>
        <taxon>Glossinidae</taxon>
        <taxon>Glossina</taxon>
    </lineage>
</organism>
<evidence type="ECO:0000313" key="2">
    <source>
        <dbReference type="Proteomes" id="UP000078200"/>
    </source>
</evidence>
<dbReference type="STRING" id="7395.A0A1A9V341"/>
<evidence type="ECO:0000313" key="1">
    <source>
        <dbReference type="EnsemblMetazoa" id="GAUT024175-PA"/>
    </source>
</evidence>
<proteinExistence type="predicted"/>
<dbReference type="VEuPathDB" id="VectorBase:GAUT024175"/>
<protein>
    <submittedName>
        <fullName evidence="1">Uncharacterized protein</fullName>
    </submittedName>
</protein>
<dbReference type="AlphaFoldDB" id="A0A1A9V341"/>
<dbReference type="Proteomes" id="UP000078200">
    <property type="component" value="Unassembled WGS sequence"/>
</dbReference>
<name>A0A1A9V341_GLOAU</name>
<reference evidence="1" key="1">
    <citation type="submission" date="2020-05" db="UniProtKB">
        <authorList>
            <consortium name="EnsemblMetazoa"/>
        </authorList>
    </citation>
    <scope>IDENTIFICATION</scope>
    <source>
        <strain evidence="1">TTRI</strain>
    </source>
</reference>
<dbReference type="EnsemblMetazoa" id="GAUT024175-RA">
    <property type="protein sequence ID" value="GAUT024175-PA"/>
    <property type="gene ID" value="GAUT024175"/>
</dbReference>
<accession>A0A1A9V341</accession>